<organism evidence="1">
    <name type="scientific">marine metagenome</name>
    <dbReference type="NCBI Taxonomy" id="408172"/>
    <lineage>
        <taxon>unclassified sequences</taxon>
        <taxon>metagenomes</taxon>
        <taxon>ecological metagenomes</taxon>
    </lineage>
</organism>
<accession>A0A382GBE2</accession>
<dbReference type="AlphaFoldDB" id="A0A382GBE2"/>
<reference evidence="1" key="1">
    <citation type="submission" date="2018-05" db="EMBL/GenBank/DDBJ databases">
        <authorList>
            <person name="Lanie J.A."/>
            <person name="Ng W.-L."/>
            <person name="Kazmierczak K.M."/>
            <person name="Andrzejewski T.M."/>
            <person name="Davidsen T.M."/>
            <person name="Wayne K.J."/>
            <person name="Tettelin H."/>
            <person name="Glass J.I."/>
            <person name="Rusch D."/>
            <person name="Podicherti R."/>
            <person name="Tsui H.-C.T."/>
            <person name="Winkler M.E."/>
        </authorList>
    </citation>
    <scope>NUCLEOTIDE SEQUENCE</scope>
</reference>
<dbReference type="EMBL" id="UINC01054335">
    <property type="protein sequence ID" value="SVB71913.1"/>
    <property type="molecule type" value="Genomic_DNA"/>
</dbReference>
<protein>
    <submittedName>
        <fullName evidence="1">Uncharacterized protein</fullName>
    </submittedName>
</protein>
<feature type="non-terminal residue" evidence="1">
    <location>
        <position position="1"/>
    </location>
</feature>
<gene>
    <name evidence="1" type="ORF">METZ01_LOCUS224767</name>
</gene>
<sequence>MFEETVKLRTPINNAREGFNKIM</sequence>
<evidence type="ECO:0000313" key="1">
    <source>
        <dbReference type="EMBL" id="SVB71913.1"/>
    </source>
</evidence>
<proteinExistence type="predicted"/>
<feature type="non-terminal residue" evidence="1">
    <location>
        <position position="23"/>
    </location>
</feature>
<name>A0A382GBE2_9ZZZZ</name>